<accession>A0A1E7FQN0</accession>
<dbReference type="PANTHER" id="PTHR33473">
    <property type="entry name" value="ATP-DEPENDENT CLP PROTEASE ADAPTER PROTEIN CLPS1, CHLOROPLASTIC"/>
    <property type="match status" value="1"/>
</dbReference>
<evidence type="ECO:0000313" key="4">
    <source>
        <dbReference type="Proteomes" id="UP000095751"/>
    </source>
</evidence>
<dbReference type="PANTHER" id="PTHR33473:SF17">
    <property type="entry name" value="ATP-DEPENDENT CLP PROTEASE ADAPTER PROTEIN CLPS1, CHLOROPLASTIC"/>
    <property type="match status" value="1"/>
</dbReference>
<name>A0A1E7FQN0_9STRA</name>
<dbReference type="InParanoid" id="A0A1E7FQN0"/>
<dbReference type="InterPro" id="IPR022935">
    <property type="entry name" value="ClpS"/>
</dbReference>
<dbReference type="GO" id="GO:0006508">
    <property type="term" value="P:proteolysis"/>
    <property type="evidence" value="ECO:0007669"/>
    <property type="project" value="InterPro"/>
</dbReference>
<dbReference type="AlphaFoldDB" id="A0A1E7FQN0"/>
<sequence>MKFLLSAVLPLFLCSSLFGTCIAFHAQQLHVPVQHQQQQQQRHASTTHNNRLNTALAAGPATIEREKTGRTTGPAVLDRPAEKKVIDRSSSVVKEREHVGGEEWEVRIYNDGLNTREHVARSLVQITGITEMTAYQTMMTAHQNGIACVGVFCFEIAETYNEGLHKQGIVSDIVPVDEEQ</sequence>
<evidence type="ECO:0000259" key="2">
    <source>
        <dbReference type="Pfam" id="PF02617"/>
    </source>
</evidence>
<dbReference type="KEGG" id="fcy:FRACYDRAFT_179929"/>
<reference evidence="3 4" key="1">
    <citation type="submission" date="2016-09" db="EMBL/GenBank/DDBJ databases">
        <title>Extensive genetic diversity and differential bi-allelic expression allows diatom success in the polar Southern Ocean.</title>
        <authorList>
            <consortium name="DOE Joint Genome Institute"/>
            <person name="Mock T."/>
            <person name="Otillar R.P."/>
            <person name="Strauss J."/>
            <person name="Dupont C."/>
            <person name="Frickenhaus S."/>
            <person name="Maumus F."/>
            <person name="Mcmullan M."/>
            <person name="Sanges R."/>
            <person name="Schmutz J."/>
            <person name="Toseland A."/>
            <person name="Valas R."/>
            <person name="Veluchamy A."/>
            <person name="Ward B.J."/>
            <person name="Allen A."/>
            <person name="Barry K."/>
            <person name="Falciatore A."/>
            <person name="Ferrante M."/>
            <person name="Fortunato A.E."/>
            <person name="Gloeckner G."/>
            <person name="Gruber A."/>
            <person name="Hipkin R."/>
            <person name="Janech M."/>
            <person name="Kroth P."/>
            <person name="Leese F."/>
            <person name="Lindquist E."/>
            <person name="Lyon B.R."/>
            <person name="Martin J."/>
            <person name="Mayer C."/>
            <person name="Parker M."/>
            <person name="Quesneville H."/>
            <person name="Raymond J."/>
            <person name="Uhlig C."/>
            <person name="Valentin K.U."/>
            <person name="Worden A.Z."/>
            <person name="Armbrust E.V."/>
            <person name="Bowler C."/>
            <person name="Green B."/>
            <person name="Moulton V."/>
            <person name="Van Oosterhout C."/>
            <person name="Grigoriev I."/>
        </authorList>
    </citation>
    <scope>NUCLEOTIDE SEQUENCE [LARGE SCALE GENOMIC DNA]</scope>
    <source>
        <strain evidence="3 4">CCMP1102</strain>
    </source>
</reference>
<dbReference type="SUPFAM" id="SSF54736">
    <property type="entry name" value="ClpS-like"/>
    <property type="match status" value="1"/>
</dbReference>
<dbReference type="GO" id="GO:0030163">
    <property type="term" value="P:protein catabolic process"/>
    <property type="evidence" value="ECO:0007669"/>
    <property type="project" value="InterPro"/>
</dbReference>
<feature type="signal peptide" evidence="1">
    <location>
        <begin position="1"/>
        <end position="23"/>
    </location>
</feature>
<keyword evidence="1" id="KW-0732">Signal</keyword>
<proteinExistence type="predicted"/>
<evidence type="ECO:0000313" key="3">
    <source>
        <dbReference type="EMBL" id="OEU20424.1"/>
    </source>
</evidence>
<dbReference type="Pfam" id="PF02617">
    <property type="entry name" value="ClpS"/>
    <property type="match status" value="1"/>
</dbReference>
<dbReference type="Proteomes" id="UP000095751">
    <property type="component" value="Unassembled WGS sequence"/>
</dbReference>
<dbReference type="EMBL" id="KV784354">
    <property type="protein sequence ID" value="OEU20424.1"/>
    <property type="molecule type" value="Genomic_DNA"/>
</dbReference>
<dbReference type="InterPro" id="IPR014719">
    <property type="entry name" value="Ribosomal_bL12_C/ClpS-like"/>
</dbReference>
<feature type="chain" id="PRO_5009193450" description="Adaptor protein ClpS core domain-containing protein" evidence="1">
    <location>
        <begin position="24"/>
        <end position="180"/>
    </location>
</feature>
<feature type="domain" description="Adaptor protein ClpS core" evidence="2">
    <location>
        <begin position="102"/>
        <end position="166"/>
    </location>
</feature>
<protein>
    <recommendedName>
        <fullName evidence="2">Adaptor protein ClpS core domain-containing protein</fullName>
    </recommendedName>
</protein>
<gene>
    <name evidence="3" type="ORF">FRACYDRAFT_179929</name>
</gene>
<dbReference type="Gene3D" id="3.30.1390.10">
    <property type="match status" value="1"/>
</dbReference>
<keyword evidence="4" id="KW-1185">Reference proteome</keyword>
<organism evidence="3 4">
    <name type="scientific">Fragilariopsis cylindrus CCMP1102</name>
    <dbReference type="NCBI Taxonomy" id="635003"/>
    <lineage>
        <taxon>Eukaryota</taxon>
        <taxon>Sar</taxon>
        <taxon>Stramenopiles</taxon>
        <taxon>Ochrophyta</taxon>
        <taxon>Bacillariophyta</taxon>
        <taxon>Bacillariophyceae</taxon>
        <taxon>Bacillariophycidae</taxon>
        <taxon>Bacillariales</taxon>
        <taxon>Bacillariaceae</taxon>
        <taxon>Fragilariopsis</taxon>
    </lineage>
</organism>
<dbReference type="InterPro" id="IPR003769">
    <property type="entry name" value="ClpS_core"/>
</dbReference>
<dbReference type="OrthoDB" id="2013930at2759"/>
<evidence type="ECO:0000256" key="1">
    <source>
        <dbReference type="SAM" id="SignalP"/>
    </source>
</evidence>